<dbReference type="SMART" id="SM00471">
    <property type="entry name" value="HDc"/>
    <property type="match status" value="1"/>
</dbReference>
<evidence type="ECO:0000259" key="1">
    <source>
        <dbReference type="SMART" id="SM00471"/>
    </source>
</evidence>
<dbReference type="AlphaFoldDB" id="A0A0D1XPG5"/>
<name>A0A0D1XPG5_9PEZI</name>
<dbReference type="Proteomes" id="UP000053259">
    <property type="component" value="Unassembled WGS sequence"/>
</dbReference>
<dbReference type="HOGENOM" id="CLU_036524_0_1_1"/>
<dbReference type="OrthoDB" id="16547at2759"/>
<dbReference type="InterPro" id="IPR006674">
    <property type="entry name" value="HD_domain"/>
</dbReference>
<organism evidence="2 3">
    <name type="scientific">Verruconis gallopava</name>
    <dbReference type="NCBI Taxonomy" id="253628"/>
    <lineage>
        <taxon>Eukaryota</taxon>
        <taxon>Fungi</taxon>
        <taxon>Dikarya</taxon>
        <taxon>Ascomycota</taxon>
        <taxon>Pezizomycotina</taxon>
        <taxon>Dothideomycetes</taxon>
        <taxon>Pleosporomycetidae</taxon>
        <taxon>Venturiales</taxon>
        <taxon>Sympoventuriaceae</taxon>
        <taxon>Verruconis</taxon>
    </lineage>
</organism>
<sequence>MDAIIEKSVAYVKDFMSRYDASHDFSHVQRVLQIAKTIEAAERKNNPTLPIDTSVITLAALLHDVGDRKYLKPGEEASVMVSTFLSSIGCPQHVADKVQLICTNVSYSNEIRNEAKVAKLCEAIPELRIVQDADRIDAIGAVGLARMFVFTGAKQHERGFSVEHVYEKLLHIEKRMKTKTGISMAKERTARMETFLSWWDDEICGLGKEKGH</sequence>
<proteinExistence type="predicted"/>
<dbReference type="Pfam" id="PF01966">
    <property type="entry name" value="HD"/>
    <property type="match status" value="1"/>
</dbReference>
<evidence type="ECO:0000313" key="3">
    <source>
        <dbReference type="Proteomes" id="UP000053259"/>
    </source>
</evidence>
<evidence type="ECO:0000313" key="2">
    <source>
        <dbReference type="EMBL" id="KIW04451.1"/>
    </source>
</evidence>
<dbReference type="VEuPathDB" id="FungiDB:PV09_04716"/>
<dbReference type="PANTHER" id="PTHR33594:SF1">
    <property type="entry name" value="HD_PDEASE DOMAIN-CONTAINING PROTEIN"/>
    <property type="match status" value="1"/>
</dbReference>
<dbReference type="EMBL" id="KN847541">
    <property type="protein sequence ID" value="KIW04451.1"/>
    <property type="molecule type" value="Genomic_DNA"/>
</dbReference>
<dbReference type="SUPFAM" id="SSF109604">
    <property type="entry name" value="HD-domain/PDEase-like"/>
    <property type="match status" value="1"/>
</dbReference>
<dbReference type="RefSeq" id="XP_016214320.1">
    <property type="nucleotide sequence ID" value="XM_016358118.1"/>
</dbReference>
<gene>
    <name evidence="2" type="ORF">PV09_04716</name>
</gene>
<dbReference type="GeneID" id="27312689"/>
<keyword evidence="3" id="KW-1185">Reference proteome</keyword>
<dbReference type="STRING" id="253628.A0A0D1XPG5"/>
<dbReference type="Gene3D" id="1.10.3210.50">
    <property type="match status" value="1"/>
</dbReference>
<protein>
    <recommendedName>
        <fullName evidence="1">HD/PDEase domain-containing protein</fullName>
    </recommendedName>
</protein>
<dbReference type="InParanoid" id="A0A0D1XPG5"/>
<dbReference type="PANTHER" id="PTHR33594">
    <property type="entry name" value="SUPERFAMILY HYDROLASE, PUTATIVE (AFU_ORTHOLOGUE AFUA_1G03035)-RELATED"/>
    <property type="match status" value="1"/>
</dbReference>
<dbReference type="InterPro" id="IPR003607">
    <property type="entry name" value="HD/PDEase_dom"/>
</dbReference>
<dbReference type="CDD" id="cd00077">
    <property type="entry name" value="HDc"/>
    <property type="match status" value="1"/>
</dbReference>
<reference evidence="2 3" key="1">
    <citation type="submission" date="2015-01" db="EMBL/GenBank/DDBJ databases">
        <title>The Genome Sequence of Ochroconis gallopava CBS43764.</title>
        <authorList>
            <consortium name="The Broad Institute Genomics Platform"/>
            <person name="Cuomo C."/>
            <person name="de Hoog S."/>
            <person name="Gorbushina A."/>
            <person name="Stielow B."/>
            <person name="Teixiera M."/>
            <person name="Abouelleil A."/>
            <person name="Chapman S.B."/>
            <person name="Priest M."/>
            <person name="Young S.K."/>
            <person name="Wortman J."/>
            <person name="Nusbaum C."/>
            <person name="Birren B."/>
        </authorList>
    </citation>
    <scope>NUCLEOTIDE SEQUENCE [LARGE SCALE GENOMIC DNA]</scope>
    <source>
        <strain evidence="2 3">CBS 43764</strain>
    </source>
</reference>
<feature type="domain" description="HD/PDEase" evidence="1">
    <location>
        <begin position="20"/>
        <end position="148"/>
    </location>
</feature>
<accession>A0A0D1XPG5</accession>